<evidence type="ECO:0000313" key="1">
    <source>
        <dbReference type="EMBL" id="PVH97619.1"/>
    </source>
</evidence>
<dbReference type="AlphaFoldDB" id="A0A2V1DK39"/>
<proteinExistence type="predicted"/>
<protein>
    <submittedName>
        <fullName evidence="1">Uncharacterized protein</fullName>
    </submittedName>
</protein>
<sequence length="263" mass="30829">MPKLQRFKTRNLRRNQLMDQWKITTRKANLIPVPSDDDVKKIRKTFDDMVESLGQKDTWRQLKIEHKKELEAAYNGKRMPRKAQMEFDKFFGTIAHFLELSPKQTAQRVWSDEKLDNFIDMYKETLHKHVFPLYDKPEIIKEKFVGGLNHTLRNEFHQLQKKHGRGFWNEVGAAGTPWERSEELSAVLEDFYEKVSESLGILMENVIDLIWESKSPSISEPDEICGDRQWSFQYIDNPPDEPDDDDKTVVGHADDTGAFTLSI</sequence>
<dbReference type="EMBL" id="KZ805432">
    <property type="protein sequence ID" value="PVH97619.1"/>
    <property type="molecule type" value="Genomic_DNA"/>
</dbReference>
<gene>
    <name evidence="1" type="ORF">DM02DRAFT_630975</name>
</gene>
<accession>A0A2V1DK39</accession>
<keyword evidence="2" id="KW-1185">Reference proteome</keyword>
<dbReference type="Proteomes" id="UP000244855">
    <property type="component" value="Unassembled WGS sequence"/>
</dbReference>
<organism evidence="1 2">
    <name type="scientific">Periconia macrospinosa</name>
    <dbReference type="NCBI Taxonomy" id="97972"/>
    <lineage>
        <taxon>Eukaryota</taxon>
        <taxon>Fungi</taxon>
        <taxon>Dikarya</taxon>
        <taxon>Ascomycota</taxon>
        <taxon>Pezizomycotina</taxon>
        <taxon>Dothideomycetes</taxon>
        <taxon>Pleosporomycetidae</taxon>
        <taxon>Pleosporales</taxon>
        <taxon>Massarineae</taxon>
        <taxon>Periconiaceae</taxon>
        <taxon>Periconia</taxon>
    </lineage>
</organism>
<name>A0A2V1DK39_9PLEO</name>
<reference evidence="1 2" key="1">
    <citation type="journal article" date="2018" name="Sci. Rep.">
        <title>Comparative genomics provides insights into the lifestyle and reveals functional heterogeneity of dark septate endophytic fungi.</title>
        <authorList>
            <person name="Knapp D.G."/>
            <person name="Nemeth J.B."/>
            <person name="Barry K."/>
            <person name="Hainaut M."/>
            <person name="Henrissat B."/>
            <person name="Johnson J."/>
            <person name="Kuo A."/>
            <person name="Lim J.H.P."/>
            <person name="Lipzen A."/>
            <person name="Nolan M."/>
            <person name="Ohm R.A."/>
            <person name="Tamas L."/>
            <person name="Grigoriev I.V."/>
            <person name="Spatafora J.W."/>
            <person name="Nagy L.G."/>
            <person name="Kovacs G.M."/>
        </authorList>
    </citation>
    <scope>NUCLEOTIDE SEQUENCE [LARGE SCALE GENOMIC DNA]</scope>
    <source>
        <strain evidence="1 2">DSE2036</strain>
    </source>
</reference>
<evidence type="ECO:0000313" key="2">
    <source>
        <dbReference type="Proteomes" id="UP000244855"/>
    </source>
</evidence>